<proteinExistence type="predicted"/>
<dbReference type="AlphaFoldDB" id="A0A9N9C0X7"/>
<evidence type="ECO:0000313" key="1">
    <source>
        <dbReference type="EMBL" id="CAG8584804.1"/>
    </source>
</evidence>
<keyword evidence="2" id="KW-1185">Reference proteome</keyword>
<sequence length="148" mass="17117">MCLNPPDIQRAEQEEFLQKFDHISKSDLGQLLQPSFRRSKIIFNRQEKYMMFVLQACAGGRRPSECTQCRITDIKDTELAEAMFKLAEKFVARAIRQKVVLRVVALAKISTFFIQIEQSGQSTIVVKSEIVWALVRKHQISQGNSWRN</sequence>
<name>A0A9N9C0X7_9GLOM</name>
<comment type="caution">
    <text evidence="1">The sequence shown here is derived from an EMBL/GenBank/DDBJ whole genome shotgun (WGS) entry which is preliminary data.</text>
</comment>
<accession>A0A9N9C0X7</accession>
<organism evidence="1 2">
    <name type="scientific">Paraglomus occultum</name>
    <dbReference type="NCBI Taxonomy" id="144539"/>
    <lineage>
        <taxon>Eukaryota</taxon>
        <taxon>Fungi</taxon>
        <taxon>Fungi incertae sedis</taxon>
        <taxon>Mucoromycota</taxon>
        <taxon>Glomeromycotina</taxon>
        <taxon>Glomeromycetes</taxon>
        <taxon>Paraglomerales</taxon>
        <taxon>Paraglomeraceae</taxon>
        <taxon>Paraglomus</taxon>
    </lineage>
</organism>
<reference evidence="1" key="1">
    <citation type="submission" date="2021-06" db="EMBL/GenBank/DDBJ databases">
        <authorList>
            <person name="Kallberg Y."/>
            <person name="Tangrot J."/>
            <person name="Rosling A."/>
        </authorList>
    </citation>
    <scope>NUCLEOTIDE SEQUENCE</scope>
    <source>
        <strain evidence="1">IA702</strain>
    </source>
</reference>
<dbReference type="Proteomes" id="UP000789572">
    <property type="component" value="Unassembled WGS sequence"/>
</dbReference>
<dbReference type="EMBL" id="CAJVPJ010001286">
    <property type="protein sequence ID" value="CAG8584804.1"/>
    <property type="molecule type" value="Genomic_DNA"/>
</dbReference>
<protein>
    <submittedName>
        <fullName evidence="1">643_t:CDS:1</fullName>
    </submittedName>
</protein>
<evidence type="ECO:0000313" key="2">
    <source>
        <dbReference type="Proteomes" id="UP000789572"/>
    </source>
</evidence>
<gene>
    <name evidence="1" type="ORF">POCULU_LOCUS6672</name>
</gene>